<evidence type="ECO:0000259" key="2">
    <source>
        <dbReference type="PROSITE" id="PS50090"/>
    </source>
</evidence>
<dbReference type="CDD" id="cd00167">
    <property type="entry name" value="SANT"/>
    <property type="match status" value="1"/>
</dbReference>
<name>A0A9W6T675_AMBMO</name>
<gene>
    <name evidence="4" type="ORF">Amon01_000967900</name>
</gene>
<dbReference type="Gene3D" id="1.10.10.60">
    <property type="entry name" value="Homeodomain-like"/>
    <property type="match status" value="1"/>
</dbReference>
<evidence type="ECO:0000259" key="3">
    <source>
        <dbReference type="PROSITE" id="PS51294"/>
    </source>
</evidence>
<dbReference type="SMART" id="SM00717">
    <property type="entry name" value="SANT"/>
    <property type="match status" value="1"/>
</dbReference>
<accession>A0A9W6T675</accession>
<dbReference type="GO" id="GO:0000981">
    <property type="term" value="F:DNA-binding transcription factor activity, RNA polymerase II-specific"/>
    <property type="evidence" value="ECO:0007669"/>
    <property type="project" value="TreeGrafter"/>
</dbReference>
<comment type="caution">
    <text evidence="4">The sequence shown here is derived from an EMBL/GenBank/DDBJ whole genome shotgun (WGS) entry which is preliminary data.</text>
</comment>
<protein>
    <submittedName>
        <fullName evidence="4">Unnamed protein product</fullName>
    </submittedName>
</protein>
<reference evidence="4" key="1">
    <citation type="submission" date="2023-04" db="EMBL/GenBank/DDBJ databases">
        <title>Ambrosiozyma monospora NBRC 1965.</title>
        <authorList>
            <person name="Ichikawa N."/>
            <person name="Sato H."/>
            <person name="Tonouchi N."/>
        </authorList>
    </citation>
    <scope>NUCLEOTIDE SEQUENCE</scope>
    <source>
        <strain evidence="4">NBRC 1965</strain>
    </source>
</reference>
<dbReference type="InterPro" id="IPR050560">
    <property type="entry name" value="MYB_TF"/>
</dbReference>
<sequence>MDQHGRKLLVKLKDPWTLEEDLQLIEGVKKYGTKWRTIAGAIKGRPSLTCRNRWRKIMTDVAKNNAGEEIMMAVGVLGPDGKPSALLKQPGNIDSNKSDYREQNLTNSAESQNGIVRGGSETIRKGNGVPVTASTLRDSSSETPSPSSTTATATTTTFFNRANYASPAKSNTEWKFALLDPNTNEPVPSFNGVIDSQELVHKLIDIAKYNGVGITIQMGQPKHQSHQRVMVTFLIMD</sequence>
<dbReference type="Proteomes" id="UP001165063">
    <property type="component" value="Unassembled WGS sequence"/>
</dbReference>
<feature type="domain" description="HTH myb-type" evidence="3">
    <location>
        <begin position="11"/>
        <end position="62"/>
    </location>
</feature>
<dbReference type="OrthoDB" id="2143914at2759"/>
<dbReference type="InterPro" id="IPR017930">
    <property type="entry name" value="Myb_dom"/>
</dbReference>
<dbReference type="GO" id="GO:0000978">
    <property type="term" value="F:RNA polymerase II cis-regulatory region sequence-specific DNA binding"/>
    <property type="evidence" value="ECO:0007669"/>
    <property type="project" value="TreeGrafter"/>
</dbReference>
<evidence type="ECO:0000256" key="1">
    <source>
        <dbReference type="SAM" id="MobiDB-lite"/>
    </source>
</evidence>
<dbReference type="InterPro" id="IPR009057">
    <property type="entry name" value="Homeodomain-like_sf"/>
</dbReference>
<dbReference type="SUPFAM" id="SSF46689">
    <property type="entry name" value="Homeodomain-like"/>
    <property type="match status" value="1"/>
</dbReference>
<dbReference type="PANTHER" id="PTHR45614">
    <property type="entry name" value="MYB PROTEIN-RELATED"/>
    <property type="match status" value="1"/>
</dbReference>
<feature type="region of interest" description="Disordered" evidence="1">
    <location>
        <begin position="106"/>
        <end position="153"/>
    </location>
</feature>
<dbReference type="PROSITE" id="PS51294">
    <property type="entry name" value="HTH_MYB"/>
    <property type="match status" value="1"/>
</dbReference>
<proteinExistence type="predicted"/>
<evidence type="ECO:0000313" key="5">
    <source>
        <dbReference type="Proteomes" id="UP001165063"/>
    </source>
</evidence>
<feature type="compositionally biased region" description="Low complexity" evidence="1">
    <location>
        <begin position="141"/>
        <end position="153"/>
    </location>
</feature>
<dbReference type="GO" id="GO:0005634">
    <property type="term" value="C:nucleus"/>
    <property type="evidence" value="ECO:0007669"/>
    <property type="project" value="TreeGrafter"/>
</dbReference>
<dbReference type="InterPro" id="IPR001005">
    <property type="entry name" value="SANT/Myb"/>
</dbReference>
<dbReference type="Pfam" id="PF00249">
    <property type="entry name" value="Myb_DNA-binding"/>
    <property type="match status" value="1"/>
</dbReference>
<keyword evidence="5" id="KW-1185">Reference proteome</keyword>
<dbReference type="AlphaFoldDB" id="A0A9W6T675"/>
<evidence type="ECO:0000313" key="4">
    <source>
        <dbReference type="EMBL" id="GME77561.1"/>
    </source>
</evidence>
<feature type="domain" description="Myb-like" evidence="2">
    <location>
        <begin position="13"/>
        <end position="58"/>
    </location>
</feature>
<dbReference type="PROSITE" id="PS50090">
    <property type="entry name" value="MYB_LIKE"/>
    <property type="match status" value="1"/>
</dbReference>
<dbReference type="EMBL" id="BSXU01012598">
    <property type="protein sequence ID" value="GME77561.1"/>
    <property type="molecule type" value="Genomic_DNA"/>
</dbReference>
<organism evidence="4 5">
    <name type="scientific">Ambrosiozyma monospora</name>
    <name type="common">Yeast</name>
    <name type="synonym">Endomycopsis monosporus</name>
    <dbReference type="NCBI Taxonomy" id="43982"/>
    <lineage>
        <taxon>Eukaryota</taxon>
        <taxon>Fungi</taxon>
        <taxon>Dikarya</taxon>
        <taxon>Ascomycota</taxon>
        <taxon>Saccharomycotina</taxon>
        <taxon>Pichiomycetes</taxon>
        <taxon>Pichiales</taxon>
        <taxon>Pichiaceae</taxon>
        <taxon>Ambrosiozyma</taxon>
    </lineage>
</organism>
<dbReference type="PANTHER" id="PTHR45614:SF51">
    <property type="entry name" value="MYB-LIKE DNA-BINDING PROTEIN BAS1"/>
    <property type="match status" value="1"/>
</dbReference>